<gene>
    <name evidence="1" type="ORF">M9458_052937</name>
</gene>
<dbReference type="Proteomes" id="UP001529510">
    <property type="component" value="Unassembled WGS sequence"/>
</dbReference>
<sequence length="180" mass="20761">RHNIKIVGIPEGEEESKPTEFVSRLISRLFGEEHFPHPVKVERAHCSLQPKPAVGENPRTILVHIHNFQEKELILRCGRLQQLEYKGKRVLIFPDYTSEVMSQRNAFRDVMQNLRKKGIKFMLQYLARLQIQHQALGAPTVFEDSTKAARIQETKSMFELHFPVLLQCLCTVYPGASKPS</sequence>
<organism evidence="1 2">
    <name type="scientific">Cirrhinus mrigala</name>
    <name type="common">Mrigala</name>
    <dbReference type="NCBI Taxonomy" id="683832"/>
    <lineage>
        <taxon>Eukaryota</taxon>
        <taxon>Metazoa</taxon>
        <taxon>Chordata</taxon>
        <taxon>Craniata</taxon>
        <taxon>Vertebrata</taxon>
        <taxon>Euteleostomi</taxon>
        <taxon>Actinopterygii</taxon>
        <taxon>Neopterygii</taxon>
        <taxon>Teleostei</taxon>
        <taxon>Ostariophysi</taxon>
        <taxon>Cypriniformes</taxon>
        <taxon>Cyprinidae</taxon>
        <taxon>Labeoninae</taxon>
        <taxon>Labeonini</taxon>
        <taxon>Cirrhinus</taxon>
    </lineage>
</organism>
<dbReference type="PANTHER" id="PTHR11505">
    <property type="entry name" value="L1 TRANSPOSABLE ELEMENT-RELATED"/>
    <property type="match status" value="1"/>
</dbReference>
<comment type="caution">
    <text evidence="1">The sequence shown here is derived from an EMBL/GenBank/DDBJ whole genome shotgun (WGS) entry which is preliminary data.</text>
</comment>
<name>A0ABD0MT98_CIRMR</name>
<dbReference type="AlphaFoldDB" id="A0ABD0MT98"/>
<evidence type="ECO:0000313" key="2">
    <source>
        <dbReference type="Proteomes" id="UP001529510"/>
    </source>
</evidence>
<protein>
    <submittedName>
        <fullName evidence="1">Uncharacterized protein</fullName>
    </submittedName>
</protein>
<dbReference type="Gene3D" id="3.30.70.1820">
    <property type="entry name" value="L1 transposable element, RRM domain"/>
    <property type="match status" value="1"/>
</dbReference>
<dbReference type="EMBL" id="JAMKFB020000227">
    <property type="protein sequence ID" value="KAL0151786.1"/>
    <property type="molecule type" value="Genomic_DNA"/>
</dbReference>
<accession>A0ABD0MT98</accession>
<dbReference type="InterPro" id="IPR004244">
    <property type="entry name" value="Transposase_22"/>
</dbReference>
<reference evidence="1 2" key="1">
    <citation type="submission" date="2024-05" db="EMBL/GenBank/DDBJ databases">
        <title>Genome sequencing and assembly of Indian major carp, Cirrhinus mrigala (Hamilton, 1822).</title>
        <authorList>
            <person name="Mohindra V."/>
            <person name="Chowdhury L.M."/>
            <person name="Lal K."/>
            <person name="Jena J.K."/>
        </authorList>
    </citation>
    <scope>NUCLEOTIDE SEQUENCE [LARGE SCALE GENOMIC DNA]</scope>
    <source>
        <strain evidence="1">CM1030</strain>
        <tissue evidence="1">Blood</tissue>
    </source>
</reference>
<evidence type="ECO:0000313" key="1">
    <source>
        <dbReference type="EMBL" id="KAL0151786.1"/>
    </source>
</evidence>
<proteinExistence type="predicted"/>
<feature type="non-terminal residue" evidence="1">
    <location>
        <position position="1"/>
    </location>
</feature>
<keyword evidence="2" id="KW-1185">Reference proteome</keyword>